<dbReference type="Pfam" id="PF01856">
    <property type="entry name" value="HP_OMP"/>
    <property type="match status" value="1"/>
</dbReference>
<proteinExistence type="predicted"/>
<protein>
    <recommendedName>
        <fullName evidence="6">Outer membrane protein</fullName>
    </recommendedName>
</protein>
<evidence type="ECO:0000256" key="3">
    <source>
        <dbReference type="SAM" id="SignalP"/>
    </source>
</evidence>
<dbReference type="InterPro" id="IPR002718">
    <property type="entry name" value="OMP_Helicobacter"/>
</dbReference>
<evidence type="ECO:0000313" key="4">
    <source>
        <dbReference type="EMBL" id="CRI33903.1"/>
    </source>
</evidence>
<dbReference type="PRINTS" id="PR01776">
    <property type="entry name" value="HPOMPFAMILY"/>
</dbReference>
<evidence type="ECO:0000256" key="2">
    <source>
        <dbReference type="SAM" id="MobiDB-lite"/>
    </source>
</evidence>
<feature type="region of interest" description="Disordered" evidence="2">
    <location>
        <begin position="725"/>
        <end position="805"/>
    </location>
</feature>
<gene>
    <name evidence="4" type="ORF">HHE01_15890</name>
</gene>
<feature type="signal peptide" evidence="3">
    <location>
        <begin position="1"/>
        <end position="38"/>
    </location>
</feature>
<dbReference type="AlphaFoldDB" id="A0A0K2Y4Z0"/>
<sequence length="1179" mass="127587">MRRPTFIKKTKPLFRKCAKCACPLGLFLASTFLCPLKAEPMPSRVQAQVGFGMFLSTTESAQSITKALLGNLQGGVDQILQDLQTLGINFGSASSAVEGLGQALSQVGSSVPQVPNSLNGGLQTVQIGQDFRQAFQALQDYPNTLKALQGALQNALSNPSKALDPTASLQNLQQNLKQPLDNINNILQPTTKSLLATEHELEQNSNNLTQKLNTLKGLFPTGGAWTNTTITKSVDNILKALNALATDASQSTPTLHPSQQAQQDLAKALGDLNALKGVADTLWGINSAGAPDLAQTLATGITTTLKKMISDYQDAQSALKQAQNTAAQATGQVALLKQVGGIVANLKNLQGLEAEANNVAKEAQSINGVLQEYTKQYDRYSSTFKGIGTSIQNISQEITQAYNYAYPTGKTKEGDLALCASTSACLNGAIKALESVINSPTNRRDVAGLQTISQNLRTNTSLTGFNANDVGKTLTKLIGNLTSLQNISTALRDMQTINTSGNTATSLDLKNTIQAIEGVQDVLHTINAQKGADTIQTQINSLDQPDGALNQSANTYDHIMIFLETLLLPVKSALKNGSENALGFLAEMMPLAVVQVQQAYIQYQHAQTAIQTACADTNFFIHLPVAISNALNTTTQDLQNFIKTLTDQDITQTLQQANANALVHTAQQNYKNATDTLANAANNYGTITRYLLPMAQGDTTASQQEFAKAQALIKEIEQALTGYQNALKTPPHPPPPPANPPHTAHEKNPATNPNKIAGGHQPLGSDHQDGNKTSPNNPAYTPLPTIGGPSNSNNPLQILSDPTDPMNQRENAWALYVQTQNHIMESIQTELEAQAKAQGMDLAQTLVNLMAGMQQSVGQNLGQNQENYISAALIEHYNHFYNAVLDNPNISFYVVQESLNNLITEVANVRQNLFNDLNPDTPIVGVKLPPKVATLLSKSNFNLPKLNLAVDALPVAKSMGATIQELNVLLAYLNTTKADLKQYLSTAHQPSATAPKFATQNLLQSQTGNMYGVDAQIGYKQFFGKERRWGLRYYGTFSYQHGTFYLDDKQAVDNFTYGAGVDALYNFYESKDGKHTSGVFLGLMLTGSTWLAKGASNYKAYMVDLNTHGGHAQMNTTYFQIPINVGFRANVTKHQGFEIGLRIPLSTNYYFKGTSIDGNSLDVTYKRNISVFFNYVYSF</sequence>
<evidence type="ECO:0008006" key="6">
    <source>
        <dbReference type="Google" id="ProtNLM"/>
    </source>
</evidence>
<accession>A0A0K2Y4Z0</accession>
<evidence type="ECO:0000256" key="1">
    <source>
        <dbReference type="SAM" id="Coils"/>
    </source>
</evidence>
<dbReference type="EMBL" id="CDMK01000001">
    <property type="protein sequence ID" value="CRI33903.1"/>
    <property type="molecule type" value="Genomic_DNA"/>
</dbReference>
<name>A0A0K2Y4Z0_HELHE</name>
<evidence type="ECO:0000313" key="5">
    <source>
        <dbReference type="Proteomes" id="UP000046090"/>
    </source>
</evidence>
<dbReference type="Proteomes" id="UP000046090">
    <property type="component" value="Unassembled WGS sequence"/>
</dbReference>
<reference evidence="5" key="1">
    <citation type="submission" date="2014-12" db="EMBL/GenBank/DDBJ databases">
        <authorList>
            <person name="Smet A."/>
        </authorList>
    </citation>
    <scope>NUCLEOTIDE SEQUENCE [LARGE SCALE GENOMIC DNA]</scope>
</reference>
<organism evidence="4 5">
    <name type="scientific">Helicobacter heilmannii</name>
    <dbReference type="NCBI Taxonomy" id="35817"/>
    <lineage>
        <taxon>Bacteria</taxon>
        <taxon>Pseudomonadati</taxon>
        <taxon>Campylobacterota</taxon>
        <taxon>Epsilonproteobacteria</taxon>
        <taxon>Campylobacterales</taxon>
        <taxon>Helicobacteraceae</taxon>
        <taxon>Helicobacter</taxon>
    </lineage>
</organism>
<keyword evidence="1" id="KW-0175">Coiled coil</keyword>
<keyword evidence="5" id="KW-1185">Reference proteome</keyword>
<feature type="chain" id="PRO_5005490937" description="Outer membrane protein" evidence="3">
    <location>
        <begin position="39"/>
        <end position="1179"/>
    </location>
</feature>
<feature type="compositionally biased region" description="Pro residues" evidence="2">
    <location>
        <begin position="730"/>
        <end position="740"/>
    </location>
</feature>
<feature type="coiled-coil region" evidence="1">
    <location>
        <begin position="305"/>
        <end position="339"/>
    </location>
</feature>
<feature type="compositionally biased region" description="Polar residues" evidence="2">
    <location>
        <begin position="788"/>
        <end position="797"/>
    </location>
</feature>
<keyword evidence="3" id="KW-0732">Signal</keyword>